<evidence type="ECO:0000313" key="1">
    <source>
        <dbReference type="EMBL" id="GMR31072.1"/>
    </source>
</evidence>
<dbReference type="EMBL" id="BTRK01000001">
    <property type="protein sequence ID" value="GMR31072.1"/>
    <property type="molecule type" value="Genomic_DNA"/>
</dbReference>
<accession>A0AAN4YY43</accession>
<proteinExistence type="predicted"/>
<sequence length="176" mass="20563">MFTARQTFLHLACPEHIEKTINASEHFLMVNNLMRMMVGEWRVLELIDEASEKVKAQFKRWLSIYLTDPELFQGGSQQLTGLDEFIQMSTIVPIAETAEMLIEEVQKYSGSWMQNLTTEIGKSMVRCIPCKLIFGNAVEYYIHLTTFFHIRNADTFDHNTLIVNIEKRFIARLQPW</sequence>
<feature type="non-terminal residue" evidence="1">
    <location>
        <position position="176"/>
    </location>
</feature>
<organism evidence="1 2">
    <name type="scientific">Pristionchus mayeri</name>
    <dbReference type="NCBI Taxonomy" id="1317129"/>
    <lineage>
        <taxon>Eukaryota</taxon>
        <taxon>Metazoa</taxon>
        <taxon>Ecdysozoa</taxon>
        <taxon>Nematoda</taxon>
        <taxon>Chromadorea</taxon>
        <taxon>Rhabditida</taxon>
        <taxon>Rhabditina</taxon>
        <taxon>Diplogasteromorpha</taxon>
        <taxon>Diplogasteroidea</taxon>
        <taxon>Neodiplogasteridae</taxon>
        <taxon>Pristionchus</taxon>
    </lineage>
</organism>
<name>A0AAN4YY43_9BILA</name>
<dbReference type="AlphaFoldDB" id="A0AAN4YY43"/>
<comment type="caution">
    <text evidence="1">The sequence shown here is derived from an EMBL/GenBank/DDBJ whole genome shotgun (WGS) entry which is preliminary data.</text>
</comment>
<keyword evidence="2" id="KW-1185">Reference proteome</keyword>
<protein>
    <submittedName>
        <fullName evidence="1">Uncharacterized protein</fullName>
    </submittedName>
</protein>
<dbReference type="Proteomes" id="UP001328107">
    <property type="component" value="Unassembled WGS sequence"/>
</dbReference>
<reference evidence="2" key="1">
    <citation type="submission" date="2022-10" db="EMBL/GenBank/DDBJ databases">
        <title>Genome assembly of Pristionchus species.</title>
        <authorList>
            <person name="Yoshida K."/>
            <person name="Sommer R.J."/>
        </authorList>
    </citation>
    <scope>NUCLEOTIDE SEQUENCE [LARGE SCALE GENOMIC DNA]</scope>
    <source>
        <strain evidence="2">RS5460</strain>
    </source>
</reference>
<evidence type="ECO:0000313" key="2">
    <source>
        <dbReference type="Proteomes" id="UP001328107"/>
    </source>
</evidence>
<gene>
    <name evidence="1" type="ORF">PMAYCL1PPCAC_01267</name>
</gene>